<proteinExistence type="predicted"/>
<gene>
    <name evidence="2" type="ORF">S01H1_67912</name>
</gene>
<dbReference type="AlphaFoldDB" id="X0WDW9"/>
<sequence>YAYGWQVTDINLEEPREVQRQELVIRALRGLLRPDLFERDTESQIAYAHFLVPCADTPPAQPEVAEGQPYIALSPDCGLGKLSVTIEGFNYRPYSDGYVRWTPPGGSTRSLSRVTTDADGHFRGQLRVPTVSKSDEVQAVETEIVWPVGTPRPSEALKATFERMIETIFLALMATTLAFPVAVIISFMAALNLMRQMRAPLGGLMAAMLPLPVGWMLGRQAFQPVSDLALSLGNNGWWGIPILAAIVG</sequence>
<feature type="transmembrane region" description="Helical" evidence="1">
    <location>
        <begin position="168"/>
        <end position="191"/>
    </location>
</feature>
<organism evidence="2">
    <name type="scientific">marine sediment metagenome</name>
    <dbReference type="NCBI Taxonomy" id="412755"/>
    <lineage>
        <taxon>unclassified sequences</taxon>
        <taxon>metagenomes</taxon>
        <taxon>ecological metagenomes</taxon>
    </lineage>
</organism>
<reference evidence="2" key="1">
    <citation type="journal article" date="2014" name="Front. Microbiol.">
        <title>High frequency of phylogenetically diverse reductive dehalogenase-homologous genes in deep subseafloor sedimentary metagenomes.</title>
        <authorList>
            <person name="Kawai M."/>
            <person name="Futagami T."/>
            <person name="Toyoda A."/>
            <person name="Takaki Y."/>
            <person name="Nishi S."/>
            <person name="Hori S."/>
            <person name="Arai W."/>
            <person name="Tsubouchi T."/>
            <person name="Morono Y."/>
            <person name="Uchiyama I."/>
            <person name="Ito T."/>
            <person name="Fujiyama A."/>
            <person name="Inagaki F."/>
            <person name="Takami H."/>
        </authorList>
    </citation>
    <scope>NUCLEOTIDE SEQUENCE</scope>
    <source>
        <strain evidence="2">Expedition CK06-06</strain>
    </source>
</reference>
<feature type="non-terminal residue" evidence="2">
    <location>
        <position position="1"/>
    </location>
</feature>
<evidence type="ECO:0008006" key="3">
    <source>
        <dbReference type="Google" id="ProtNLM"/>
    </source>
</evidence>
<feature type="non-terminal residue" evidence="2">
    <location>
        <position position="248"/>
    </location>
</feature>
<accession>X0WDW9</accession>
<evidence type="ECO:0000256" key="1">
    <source>
        <dbReference type="SAM" id="Phobius"/>
    </source>
</evidence>
<keyword evidence="1" id="KW-1133">Transmembrane helix</keyword>
<comment type="caution">
    <text evidence="2">The sequence shown here is derived from an EMBL/GenBank/DDBJ whole genome shotgun (WGS) entry which is preliminary data.</text>
</comment>
<evidence type="ECO:0000313" key="2">
    <source>
        <dbReference type="EMBL" id="GAG28845.1"/>
    </source>
</evidence>
<keyword evidence="1" id="KW-0472">Membrane</keyword>
<name>X0WDW9_9ZZZZ</name>
<protein>
    <recommendedName>
        <fullName evidence="3">ABC transmembrane type-1 domain-containing protein</fullName>
    </recommendedName>
</protein>
<dbReference type="EMBL" id="BARS01045003">
    <property type="protein sequence ID" value="GAG28845.1"/>
    <property type="molecule type" value="Genomic_DNA"/>
</dbReference>
<keyword evidence="1" id="KW-0812">Transmembrane</keyword>